<dbReference type="InterPro" id="IPR016181">
    <property type="entry name" value="Acyl_CoA_acyltransferase"/>
</dbReference>
<dbReference type="OrthoDB" id="41238at2759"/>
<protein>
    <recommendedName>
        <fullName evidence="1">N-acetyltransferase domain-containing protein</fullName>
    </recommendedName>
</protein>
<name>A0A3D8QAR2_9HELO</name>
<evidence type="ECO:0000259" key="1">
    <source>
        <dbReference type="Pfam" id="PF13302"/>
    </source>
</evidence>
<dbReference type="Proteomes" id="UP000256645">
    <property type="component" value="Unassembled WGS sequence"/>
</dbReference>
<dbReference type="PANTHER" id="PTHR43441:SF2">
    <property type="entry name" value="FAMILY ACETYLTRANSFERASE, PUTATIVE (AFU_ORTHOLOGUE AFUA_7G00850)-RELATED"/>
    <property type="match status" value="1"/>
</dbReference>
<evidence type="ECO:0000313" key="3">
    <source>
        <dbReference type="Proteomes" id="UP000256645"/>
    </source>
</evidence>
<dbReference type="InterPro" id="IPR000182">
    <property type="entry name" value="GNAT_dom"/>
</dbReference>
<organism evidence="2 3">
    <name type="scientific">Coleophoma cylindrospora</name>
    <dbReference type="NCBI Taxonomy" id="1849047"/>
    <lineage>
        <taxon>Eukaryota</taxon>
        <taxon>Fungi</taxon>
        <taxon>Dikarya</taxon>
        <taxon>Ascomycota</taxon>
        <taxon>Pezizomycotina</taxon>
        <taxon>Leotiomycetes</taxon>
        <taxon>Helotiales</taxon>
        <taxon>Dermateaceae</taxon>
        <taxon>Coleophoma</taxon>
    </lineage>
</organism>
<dbReference type="PANTHER" id="PTHR43441">
    <property type="entry name" value="RIBOSOMAL-PROTEIN-SERINE ACETYLTRANSFERASE"/>
    <property type="match status" value="1"/>
</dbReference>
<evidence type="ECO:0000313" key="2">
    <source>
        <dbReference type="EMBL" id="RDW58849.1"/>
    </source>
</evidence>
<accession>A0A3D8QAR2</accession>
<gene>
    <name evidence="2" type="ORF">BP6252_13325</name>
</gene>
<reference evidence="2 3" key="1">
    <citation type="journal article" date="2018" name="IMA Fungus">
        <title>IMA Genome-F 9: Draft genome sequence of Annulohypoxylon stygium, Aspergillus mulundensis, Berkeleyomyces basicola (syn. Thielaviopsis basicola), Ceratocystis smalleyi, two Cercospora beticola strains, Coleophoma cylindrospora, Fusarium fracticaudum, Phialophora cf. hyalina, and Morchella septimelata.</title>
        <authorList>
            <person name="Wingfield B.D."/>
            <person name="Bills G.F."/>
            <person name="Dong Y."/>
            <person name="Huang W."/>
            <person name="Nel W.J."/>
            <person name="Swalarsk-Parry B.S."/>
            <person name="Vaghefi N."/>
            <person name="Wilken P.M."/>
            <person name="An Z."/>
            <person name="de Beer Z.W."/>
            <person name="De Vos L."/>
            <person name="Chen L."/>
            <person name="Duong T.A."/>
            <person name="Gao Y."/>
            <person name="Hammerbacher A."/>
            <person name="Kikkert J.R."/>
            <person name="Li Y."/>
            <person name="Li H."/>
            <person name="Li K."/>
            <person name="Li Q."/>
            <person name="Liu X."/>
            <person name="Ma X."/>
            <person name="Naidoo K."/>
            <person name="Pethybridge S.J."/>
            <person name="Sun J."/>
            <person name="Steenkamp E.T."/>
            <person name="van der Nest M.A."/>
            <person name="van Wyk S."/>
            <person name="Wingfield M.J."/>
            <person name="Xiong C."/>
            <person name="Yue Q."/>
            <person name="Zhang X."/>
        </authorList>
    </citation>
    <scope>NUCLEOTIDE SEQUENCE [LARGE SCALE GENOMIC DNA]</scope>
    <source>
        <strain evidence="2 3">BP6252</strain>
    </source>
</reference>
<dbReference type="Gene3D" id="3.40.630.30">
    <property type="match status" value="1"/>
</dbReference>
<dbReference type="GO" id="GO:1990189">
    <property type="term" value="F:protein N-terminal-serine acetyltransferase activity"/>
    <property type="evidence" value="ECO:0007669"/>
    <property type="project" value="TreeGrafter"/>
</dbReference>
<dbReference type="SUPFAM" id="SSF55729">
    <property type="entry name" value="Acyl-CoA N-acyltransferases (Nat)"/>
    <property type="match status" value="1"/>
</dbReference>
<proteinExistence type="predicted"/>
<dbReference type="EMBL" id="PDLM01000017">
    <property type="protein sequence ID" value="RDW58849.1"/>
    <property type="molecule type" value="Genomic_DNA"/>
</dbReference>
<keyword evidence="3" id="KW-1185">Reference proteome</keyword>
<dbReference type="Pfam" id="PF13302">
    <property type="entry name" value="Acetyltransf_3"/>
    <property type="match status" value="1"/>
</dbReference>
<sequence length="261" mass="29778">MSETDSCGDLDSPQPSMSTPIEGRYVTLERIVPAHIPLLFTGLGLPQNNHIFDWVTGFPYVQTEDDLSNYIFTYLRDHPDLTIYAVKACQSRLGPPSPSDSHSHTSVLGIMGYRLHPASRTIKLDDIIYSPVLQHTYASTEAHQLLLRHLFEAQTIAYCRVWATINISNAKSRRHSERLGYTYEGTFRKDNVTRWGTSRDSACISMLDEEWPLNKRVLLNWLLLANFDADGKQIRSLQEVRTLETRCFLDVVQHKAEILIA</sequence>
<dbReference type="InterPro" id="IPR051908">
    <property type="entry name" value="Ribosomal_N-acetyltransferase"/>
</dbReference>
<feature type="domain" description="N-acetyltransferase" evidence="1">
    <location>
        <begin position="27"/>
        <end position="182"/>
    </location>
</feature>
<dbReference type="AlphaFoldDB" id="A0A3D8QAR2"/>
<comment type="caution">
    <text evidence="2">The sequence shown here is derived from an EMBL/GenBank/DDBJ whole genome shotgun (WGS) entry which is preliminary data.</text>
</comment>
<dbReference type="GO" id="GO:0008999">
    <property type="term" value="F:protein-N-terminal-alanine acetyltransferase activity"/>
    <property type="evidence" value="ECO:0007669"/>
    <property type="project" value="TreeGrafter"/>
</dbReference>